<dbReference type="InterPro" id="IPR050324">
    <property type="entry name" value="CDP-alcohol_PTase-I"/>
</dbReference>
<evidence type="ECO:0000256" key="4">
    <source>
        <dbReference type="ARBA" id="ARBA00013170"/>
    </source>
</evidence>
<keyword evidence="7 16" id="KW-0808">Transferase</keyword>
<dbReference type="PANTHER" id="PTHR14269">
    <property type="entry name" value="CDP-DIACYLGLYCEROL--GLYCEROL-3-PHOSPHATE 3-PHOSPHATIDYLTRANSFERASE-RELATED"/>
    <property type="match status" value="1"/>
</dbReference>
<dbReference type="InterPro" id="IPR043130">
    <property type="entry name" value="CDP-OH_PTrfase_TM_dom"/>
</dbReference>
<dbReference type="PROSITE" id="PS00379">
    <property type="entry name" value="CDP_ALCOHOL_P_TRANSF"/>
    <property type="match status" value="1"/>
</dbReference>
<dbReference type="Gene3D" id="1.20.120.1760">
    <property type="match status" value="1"/>
</dbReference>
<evidence type="ECO:0000256" key="14">
    <source>
        <dbReference type="ARBA" id="ARBA00048586"/>
    </source>
</evidence>
<name>A0A6J4H9J0_9BACT</name>
<feature type="transmembrane region" description="Helical" evidence="17">
    <location>
        <begin position="139"/>
        <end position="157"/>
    </location>
</feature>
<dbReference type="EMBL" id="CADCTA010000018">
    <property type="protein sequence ID" value="CAA9216278.1"/>
    <property type="molecule type" value="Genomic_DNA"/>
</dbReference>
<sequence length="201" mass="21933">MTTANKITIVRILLIPAFVTMAIYYGQTVARGEPLEWQRFTAIMIFLVAAASDGLDGYVARRYNQRSSLGVILDPIADKGLLLSGIITLSISNWSASNPDYGQFPVWFPVLVISRDAVILVGSAVLHLLNGRVVVRTSWTGKVATVLQMMAIAWVMLQLHFFPLTYVVAAAGFFTFISGVIYVMDGMRQLHAGGHANAKVG</sequence>
<evidence type="ECO:0000256" key="10">
    <source>
        <dbReference type="ARBA" id="ARBA00023098"/>
    </source>
</evidence>
<evidence type="ECO:0000256" key="8">
    <source>
        <dbReference type="ARBA" id="ARBA00022692"/>
    </source>
</evidence>
<reference evidence="18" key="1">
    <citation type="submission" date="2020-02" db="EMBL/GenBank/DDBJ databases">
        <authorList>
            <person name="Meier V. D."/>
        </authorList>
    </citation>
    <scope>NUCLEOTIDE SEQUENCE</scope>
    <source>
        <strain evidence="18">AVDCRST_MAG42</strain>
    </source>
</reference>
<keyword evidence="11 17" id="KW-0472">Membrane</keyword>
<evidence type="ECO:0000256" key="6">
    <source>
        <dbReference type="ARBA" id="ARBA00022516"/>
    </source>
</evidence>
<gene>
    <name evidence="18" type="ORF">AVDCRST_MAG42-336</name>
</gene>
<evidence type="ECO:0000256" key="1">
    <source>
        <dbReference type="ARBA" id="ARBA00004141"/>
    </source>
</evidence>
<evidence type="ECO:0000256" key="11">
    <source>
        <dbReference type="ARBA" id="ARBA00023136"/>
    </source>
</evidence>
<evidence type="ECO:0000256" key="17">
    <source>
        <dbReference type="SAM" id="Phobius"/>
    </source>
</evidence>
<dbReference type="GO" id="GO:0008444">
    <property type="term" value="F:CDP-diacylglycerol-glycerol-3-phosphate 3-phosphatidyltransferase activity"/>
    <property type="evidence" value="ECO:0007669"/>
    <property type="project" value="UniProtKB-UniRule"/>
</dbReference>
<accession>A0A6J4H9J0</accession>
<keyword evidence="10" id="KW-0443">Lipid metabolism</keyword>
<keyword evidence="6" id="KW-0444">Lipid biosynthesis</keyword>
<comment type="subcellular location">
    <subcellularLocation>
        <location evidence="1">Membrane</location>
        <topology evidence="1">Multi-pass membrane protein</topology>
    </subcellularLocation>
</comment>
<evidence type="ECO:0000256" key="9">
    <source>
        <dbReference type="ARBA" id="ARBA00022989"/>
    </source>
</evidence>
<dbReference type="PIRSF" id="PIRSF000847">
    <property type="entry name" value="Phos_ph_gly_syn"/>
    <property type="match status" value="1"/>
</dbReference>
<comment type="catalytic activity">
    <reaction evidence="14">
        <text>a CDP-1,2-diacyl-sn-glycerol + sn-glycerol 3-phosphate = a 1,2-diacyl-sn-glycero-3-phospho-(1'-sn-glycero-3'-phosphate) + CMP + H(+)</text>
        <dbReference type="Rhea" id="RHEA:12593"/>
        <dbReference type="ChEBI" id="CHEBI:15378"/>
        <dbReference type="ChEBI" id="CHEBI:57597"/>
        <dbReference type="ChEBI" id="CHEBI:58332"/>
        <dbReference type="ChEBI" id="CHEBI:60110"/>
        <dbReference type="ChEBI" id="CHEBI:60377"/>
        <dbReference type="EC" id="2.7.8.5"/>
    </reaction>
</comment>
<evidence type="ECO:0000256" key="15">
    <source>
        <dbReference type="NCBIfam" id="TIGR00560"/>
    </source>
</evidence>
<evidence type="ECO:0000256" key="2">
    <source>
        <dbReference type="ARBA" id="ARBA00005042"/>
    </source>
</evidence>
<organism evidence="18">
    <name type="scientific">uncultured Chthoniobacterales bacterium</name>
    <dbReference type="NCBI Taxonomy" id="1836801"/>
    <lineage>
        <taxon>Bacteria</taxon>
        <taxon>Pseudomonadati</taxon>
        <taxon>Verrucomicrobiota</taxon>
        <taxon>Spartobacteria</taxon>
        <taxon>Chthoniobacterales</taxon>
        <taxon>environmental samples</taxon>
    </lineage>
</organism>
<feature type="transmembrane region" description="Helical" evidence="17">
    <location>
        <begin position="163"/>
        <end position="184"/>
    </location>
</feature>
<dbReference type="GO" id="GO:0016020">
    <property type="term" value="C:membrane"/>
    <property type="evidence" value="ECO:0007669"/>
    <property type="project" value="UniProtKB-SubCell"/>
</dbReference>
<evidence type="ECO:0000256" key="3">
    <source>
        <dbReference type="ARBA" id="ARBA00010441"/>
    </source>
</evidence>
<dbReference type="EC" id="2.7.8.5" evidence="4 15"/>
<evidence type="ECO:0000256" key="7">
    <source>
        <dbReference type="ARBA" id="ARBA00022679"/>
    </source>
</evidence>
<comment type="pathway">
    <text evidence="2">Phospholipid metabolism; phosphatidylglycerol biosynthesis; phosphatidylglycerol from CDP-diacylglycerol: step 1/2.</text>
</comment>
<keyword evidence="9 17" id="KW-1133">Transmembrane helix</keyword>
<evidence type="ECO:0000256" key="13">
    <source>
        <dbReference type="ARBA" id="ARBA00023264"/>
    </source>
</evidence>
<dbReference type="PANTHER" id="PTHR14269:SF11">
    <property type="entry name" value="CDP-DIACYLGLYCEROL--GLYCEROL-3-PHOSPHATE 3-PHOSPHATIDYLTRANSFERASE"/>
    <property type="match status" value="1"/>
</dbReference>
<protein>
    <recommendedName>
        <fullName evidence="5 15">CDP-diacylglycerol--glycerol-3-phosphate 3-phosphatidyltransferase</fullName>
        <ecNumber evidence="4 15">2.7.8.5</ecNumber>
    </recommendedName>
</protein>
<evidence type="ECO:0000256" key="5">
    <source>
        <dbReference type="ARBA" id="ARBA00014944"/>
    </source>
</evidence>
<feature type="transmembrane region" description="Helical" evidence="17">
    <location>
        <begin position="106"/>
        <end position="127"/>
    </location>
</feature>
<evidence type="ECO:0000313" key="18">
    <source>
        <dbReference type="EMBL" id="CAA9216278.1"/>
    </source>
</evidence>
<feature type="transmembrane region" description="Helical" evidence="17">
    <location>
        <begin position="7"/>
        <end position="25"/>
    </location>
</feature>
<dbReference type="NCBIfam" id="TIGR00560">
    <property type="entry name" value="pgsA"/>
    <property type="match status" value="1"/>
</dbReference>
<feature type="transmembrane region" description="Helical" evidence="17">
    <location>
        <begin position="37"/>
        <end position="55"/>
    </location>
</feature>
<dbReference type="InterPro" id="IPR000462">
    <property type="entry name" value="CDP-OH_P_trans"/>
</dbReference>
<dbReference type="InterPro" id="IPR048254">
    <property type="entry name" value="CDP_ALCOHOL_P_TRANSF_CS"/>
</dbReference>
<evidence type="ECO:0000256" key="16">
    <source>
        <dbReference type="RuleBase" id="RU003750"/>
    </source>
</evidence>
<dbReference type="AlphaFoldDB" id="A0A6J4H9J0"/>
<evidence type="ECO:0000256" key="12">
    <source>
        <dbReference type="ARBA" id="ARBA00023209"/>
    </source>
</evidence>
<dbReference type="InterPro" id="IPR004570">
    <property type="entry name" value="Phosphatidylglycerol_P_synth"/>
</dbReference>
<keyword evidence="13" id="KW-1208">Phospholipid metabolism</keyword>
<keyword evidence="12" id="KW-0594">Phospholipid biosynthesis</keyword>
<feature type="transmembrane region" description="Helical" evidence="17">
    <location>
        <begin position="76"/>
        <end position="94"/>
    </location>
</feature>
<comment type="similarity">
    <text evidence="3 16">Belongs to the CDP-alcohol phosphatidyltransferase class-I family.</text>
</comment>
<keyword evidence="8 17" id="KW-0812">Transmembrane</keyword>
<dbReference type="GO" id="GO:0046474">
    <property type="term" value="P:glycerophospholipid biosynthetic process"/>
    <property type="evidence" value="ECO:0007669"/>
    <property type="project" value="TreeGrafter"/>
</dbReference>
<dbReference type="Pfam" id="PF01066">
    <property type="entry name" value="CDP-OH_P_transf"/>
    <property type="match status" value="1"/>
</dbReference>
<proteinExistence type="inferred from homology"/>